<accession>C5LG47</accession>
<dbReference type="InParanoid" id="C5LG47"/>
<dbReference type="AlphaFoldDB" id="C5LG47"/>
<dbReference type="Proteomes" id="UP000007800">
    <property type="component" value="Unassembled WGS sequence"/>
</dbReference>
<dbReference type="GeneID" id="9036867"/>
<dbReference type="EMBL" id="GG681723">
    <property type="protein sequence ID" value="EER04302.1"/>
    <property type="molecule type" value="Genomic_DNA"/>
</dbReference>
<name>C5LG47_PERM5</name>
<gene>
    <name evidence="1" type="ORF">Pmar_PMAR021807</name>
</gene>
<dbReference type="RefSeq" id="XP_002772486.1">
    <property type="nucleotide sequence ID" value="XM_002772440.1"/>
</dbReference>
<sequence length="50" mass="5594">MSNQAHRKSLQRATADGGYHVDYDTKLTYCLSPHDAGKPCINVLYVQCHS</sequence>
<organism evidence="2">
    <name type="scientific">Perkinsus marinus (strain ATCC 50983 / TXsc)</name>
    <dbReference type="NCBI Taxonomy" id="423536"/>
    <lineage>
        <taxon>Eukaryota</taxon>
        <taxon>Sar</taxon>
        <taxon>Alveolata</taxon>
        <taxon>Perkinsozoa</taxon>
        <taxon>Perkinsea</taxon>
        <taxon>Perkinsida</taxon>
        <taxon>Perkinsidae</taxon>
        <taxon>Perkinsus</taxon>
    </lineage>
</organism>
<proteinExistence type="predicted"/>
<keyword evidence="2" id="KW-1185">Reference proteome</keyword>
<reference evidence="1 2" key="1">
    <citation type="submission" date="2008-07" db="EMBL/GenBank/DDBJ databases">
        <authorList>
            <person name="El-Sayed N."/>
            <person name="Caler E."/>
            <person name="Inman J."/>
            <person name="Amedeo P."/>
            <person name="Hass B."/>
            <person name="Wortman J."/>
        </authorList>
    </citation>
    <scope>NUCLEOTIDE SEQUENCE [LARGE SCALE GENOMIC DNA]</scope>
    <source>
        <strain evidence="2">ATCC 50983 / TXsc</strain>
    </source>
</reference>
<protein>
    <submittedName>
        <fullName evidence="1">Uncharacterized protein</fullName>
    </submittedName>
</protein>
<evidence type="ECO:0000313" key="1">
    <source>
        <dbReference type="EMBL" id="EER04302.1"/>
    </source>
</evidence>
<evidence type="ECO:0000313" key="2">
    <source>
        <dbReference type="Proteomes" id="UP000007800"/>
    </source>
</evidence>